<reference evidence="2" key="1">
    <citation type="journal article" date="2019" name="Science">
        <title>Mutation of a bHLH transcription factor allowed almond domestication.</title>
        <authorList>
            <person name="Sanchez-Perez R."/>
            <person name="Pavan S."/>
            <person name="Mazzeo R."/>
            <person name="Moldovan C."/>
            <person name="Aiese Cigliano R."/>
            <person name="Del Cueto J."/>
            <person name="Ricciardi F."/>
            <person name="Lotti C."/>
            <person name="Ricciardi L."/>
            <person name="Dicenta F."/>
            <person name="Lopez-Marques R.L."/>
            <person name="Lindberg Moller B."/>
        </authorList>
    </citation>
    <scope>NUCLEOTIDE SEQUENCE</scope>
</reference>
<feature type="compositionally biased region" description="Basic and acidic residues" evidence="1">
    <location>
        <begin position="1"/>
        <end position="12"/>
    </location>
</feature>
<gene>
    <name evidence="2" type="ORF">Prudu_004140</name>
</gene>
<name>A0A4Y1QUQ5_PRUDU</name>
<dbReference type="AlphaFoldDB" id="A0A4Y1QUQ5"/>
<sequence>MDSLYKRHDTRGVNKKRSRRTAGEQSEQEEKLASRLEKGKSHFKGPFNSRVPGHDDFDHHKRGQ</sequence>
<feature type="region of interest" description="Disordered" evidence="1">
    <location>
        <begin position="1"/>
        <end position="64"/>
    </location>
</feature>
<feature type="compositionally biased region" description="Basic and acidic residues" evidence="1">
    <location>
        <begin position="28"/>
        <end position="40"/>
    </location>
</feature>
<proteinExistence type="predicted"/>
<evidence type="ECO:0000313" key="2">
    <source>
        <dbReference type="EMBL" id="BBG95561.1"/>
    </source>
</evidence>
<accession>A0A4Y1QUQ5</accession>
<feature type="compositionally biased region" description="Basic and acidic residues" evidence="1">
    <location>
        <begin position="52"/>
        <end position="64"/>
    </location>
</feature>
<protein>
    <submittedName>
        <fullName evidence="2">Uncharacterized protein</fullName>
    </submittedName>
</protein>
<dbReference type="EMBL" id="AP019297">
    <property type="protein sequence ID" value="BBG95561.1"/>
    <property type="molecule type" value="Genomic_DNA"/>
</dbReference>
<evidence type="ECO:0000256" key="1">
    <source>
        <dbReference type="SAM" id="MobiDB-lite"/>
    </source>
</evidence>
<organism evidence="2">
    <name type="scientific">Prunus dulcis</name>
    <name type="common">Almond</name>
    <name type="synonym">Amygdalus dulcis</name>
    <dbReference type="NCBI Taxonomy" id="3755"/>
    <lineage>
        <taxon>Eukaryota</taxon>
        <taxon>Viridiplantae</taxon>
        <taxon>Streptophyta</taxon>
        <taxon>Embryophyta</taxon>
        <taxon>Tracheophyta</taxon>
        <taxon>Spermatophyta</taxon>
        <taxon>Magnoliopsida</taxon>
        <taxon>eudicotyledons</taxon>
        <taxon>Gunneridae</taxon>
        <taxon>Pentapetalae</taxon>
        <taxon>rosids</taxon>
        <taxon>fabids</taxon>
        <taxon>Rosales</taxon>
        <taxon>Rosaceae</taxon>
        <taxon>Amygdaloideae</taxon>
        <taxon>Amygdaleae</taxon>
        <taxon>Prunus</taxon>
    </lineage>
</organism>